<dbReference type="GeneID" id="73347947"/>
<organism evidence="2 3">
    <name type="scientific">Colletotrichum lupini</name>
    <dbReference type="NCBI Taxonomy" id="145971"/>
    <lineage>
        <taxon>Eukaryota</taxon>
        <taxon>Fungi</taxon>
        <taxon>Dikarya</taxon>
        <taxon>Ascomycota</taxon>
        <taxon>Pezizomycotina</taxon>
        <taxon>Sordariomycetes</taxon>
        <taxon>Hypocreomycetidae</taxon>
        <taxon>Glomerellales</taxon>
        <taxon>Glomerellaceae</taxon>
        <taxon>Colletotrichum</taxon>
        <taxon>Colletotrichum acutatum species complex</taxon>
    </lineage>
</organism>
<dbReference type="Proteomes" id="UP000830671">
    <property type="component" value="Chromosome 7"/>
</dbReference>
<dbReference type="AlphaFoldDB" id="A0A9Q8WM68"/>
<dbReference type="EMBL" id="CP019479">
    <property type="protein sequence ID" value="UQC88479.1"/>
    <property type="molecule type" value="Genomic_DNA"/>
</dbReference>
<keyword evidence="3" id="KW-1185">Reference proteome</keyword>
<evidence type="ECO:0000313" key="2">
    <source>
        <dbReference type="EMBL" id="UQC88479.1"/>
    </source>
</evidence>
<dbReference type="KEGG" id="clup:CLUP02_14003"/>
<protein>
    <submittedName>
        <fullName evidence="2">Uncharacterized protein</fullName>
    </submittedName>
</protein>
<gene>
    <name evidence="2" type="ORF">CLUP02_14003</name>
</gene>
<sequence length="189" mass="21213">MNPLTPPPVPGKPMLVLPETTGHSKPPTVDALVEIRSSHHEELRAIAHGVLGRDCLRMESGQISEYSPVVNLTPLQIVVPHETKMTHAVPENRRGQHYTRKRVDVACPRERVWRLHCHYCVTSMLHQLWPLSDRYVETHGCIADTQGKLGQHGIFKDPGTSLTAHLIWSIIRISNSISWSTTALGHLKL</sequence>
<proteinExistence type="predicted"/>
<feature type="region of interest" description="Disordered" evidence="1">
    <location>
        <begin position="1"/>
        <end position="25"/>
    </location>
</feature>
<name>A0A9Q8WM68_9PEZI</name>
<feature type="compositionally biased region" description="Pro residues" evidence="1">
    <location>
        <begin position="1"/>
        <end position="11"/>
    </location>
</feature>
<accession>A0A9Q8WM68</accession>
<dbReference type="RefSeq" id="XP_049150083.1">
    <property type="nucleotide sequence ID" value="XM_049292937.1"/>
</dbReference>
<evidence type="ECO:0000256" key="1">
    <source>
        <dbReference type="SAM" id="MobiDB-lite"/>
    </source>
</evidence>
<reference evidence="2" key="1">
    <citation type="journal article" date="2021" name="Mol. Plant Microbe Interact.">
        <title>Complete Genome Sequence of the Plant-Pathogenic Fungus Colletotrichum lupini.</title>
        <authorList>
            <person name="Baroncelli R."/>
            <person name="Pensec F."/>
            <person name="Da Lio D."/>
            <person name="Boufleur T."/>
            <person name="Vicente I."/>
            <person name="Sarrocco S."/>
            <person name="Picot A."/>
            <person name="Baraldi E."/>
            <person name="Sukno S."/>
            <person name="Thon M."/>
            <person name="Le Floch G."/>
        </authorList>
    </citation>
    <scope>NUCLEOTIDE SEQUENCE</scope>
    <source>
        <strain evidence="2">IMI 504893</strain>
    </source>
</reference>
<evidence type="ECO:0000313" key="3">
    <source>
        <dbReference type="Proteomes" id="UP000830671"/>
    </source>
</evidence>